<gene>
    <name evidence="1" type="ORF">BDY19DRAFT_992493</name>
</gene>
<keyword evidence="2" id="KW-1185">Reference proteome</keyword>
<dbReference type="Proteomes" id="UP001055072">
    <property type="component" value="Unassembled WGS sequence"/>
</dbReference>
<dbReference type="EMBL" id="MU274908">
    <property type="protein sequence ID" value="KAI0090280.1"/>
    <property type="molecule type" value="Genomic_DNA"/>
</dbReference>
<protein>
    <submittedName>
        <fullName evidence="1">Uncharacterized protein</fullName>
    </submittedName>
</protein>
<comment type="caution">
    <text evidence="1">The sequence shown here is derived from an EMBL/GenBank/DDBJ whole genome shotgun (WGS) entry which is preliminary data.</text>
</comment>
<reference evidence="1" key="1">
    <citation type="journal article" date="2021" name="Environ. Microbiol.">
        <title>Gene family expansions and transcriptome signatures uncover fungal adaptations to wood decay.</title>
        <authorList>
            <person name="Hage H."/>
            <person name="Miyauchi S."/>
            <person name="Viragh M."/>
            <person name="Drula E."/>
            <person name="Min B."/>
            <person name="Chaduli D."/>
            <person name="Navarro D."/>
            <person name="Favel A."/>
            <person name="Norest M."/>
            <person name="Lesage-Meessen L."/>
            <person name="Balint B."/>
            <person name="Merenyi Z."/>
            <person name="de Eugenio L."/>
            <person name="Morin E."/>
            <person name="Martinez A.T."/>
            <person name="Baldrian P."/>
            <person name="Stursova M."/>
            <person name="Martinez M.J."/>
            <person name="Novotny C."/>
            <person name="Magnuson J.K."/>
            <person name="Spatafora J.W."/>
            <person name="Maurice S."/>
            <person name="Pangilinan J."/>
            <person name="Andreopoulos W."/>
            <person name="LaButti K."/>
            <person name="Hundley H."/>
            <person name="Na H."/>
            <person name="Kuo A."/>
            <person name="Barry K."/>
            <person name="Lipzen A."/>
            <person name="Henrissat B."/>
            <person name="Riley R."/>
            <person name="Ahrendt S."/>
            <person name="Nagy L.G."/>
            <person name="Grigoriev I.V."/>
            <person name="Martin F."/>
            <person name="Rosso M.N."/>
        </authorList>
    </citation>
    <scope>NUCLEOTIDE SEQUENCE</scope>
    <source>
        <strain evidence="1">CBS 384.51</strain>
    </source>
</reference>
<accession>A0ACB8U8I9</accession>
<sequence>MSGIEATSQAGPSNIQQVSEIIDVDALPDEVTAGPSTSTHRSQSVTLSSSHGIRRSPSNRRHRVIYVADSDDEGASRSFSGPSRSRLISPPAPARQQQPIPPVPVIPRRFSRRTSHANQFPVIFPRDTPFEFEAQFEQRPQTPQQQVLPPRGAPRSQHQPALGLGGALIAWNRRENENRQNAQEIAQNRSFRPFGVIADTIMHYFGTRPEPPPGHVPYIDYGDFMGDWGNDPWDAEWLPDGQRLGGNVRLPKASSTAPAWVPSYTHPGEPEPGFTFHFEPKASKTPPASVIVIEDDGQVFEQANSTPEVEQPPVLACARCLDPLVIGGHDGLGISEEEAKKLRVWALRCGHMLDGKCIEEIMRPDPATQYKTAQETITRSNKRPYGKGKGKATAAPPDPKGKGKAVEGDESLGDLGIDGLMTADTSIRSRLRPRGNRSLSSVALNDVSMASVASTPTQPVPARPMRPLPRRGAASGSSSAQMETSKVDLAKTKPKGKARARKPVVEAKHEWFCPVSGCCKEHGSVRMRGEEQWKMDGNTGAIALYV</sequence>
<organism evidence="1 2">
    <name type="scientific">Irpex rosettiformis</name>
    <dbReference type="NCBI Taxonomy" id="378272"/>
    <lineage>
        <taxon>Eukaryota</taxon>
        <taxon>Fungi</taxon>
        <taxon>Dikarya</taxon>
        <taxon>Basidiomycota</taxon>
        <taxon>Agaricomycotina</taxon>
        <taxon>Agaricomycetes</taxon>
        <taxon>Polyporales</taxon>
        <taxon>Irpicaceae</taxon>
        <taxon>Irpex</taxon>
    </lineage>
</organism>
<proteinExistence type="predicted"/>
<evidence type="ECO:0000313" key="2">
    <source>
        <dbReference type="Proteomes" id="UP001055072"/>
    </source>
</evidence>
<name>A0ACB8U8I9_9APHY</name>
<evidence type="ECO:0000313" key="1">
    <source>
        <dbReference type="EMBL" id="KAI0090280.1"/>
    </source>
</evidence>